<dbReference type="AlphaFoldDB" id="A0A3E0LA91"/>
<comment type="caution">
    <text evidence="1">The sequence shown here is derived from an EMBL/GenBank/DDBJ whole genome shotgun (WGS) entry which is preliminary data.</text>
</comment>
<organism evidence="1 2">
    <name type="scientific">Microcystis flos-aquae TF09</name>
    <dbReference type="NCBI Taxonomy" id="2060473"/>
    <lineage>
        <taxon>Bacteria</taxon>
        <taxon>Bacillati</taxon>
        <taxon>Cyanobacteriota</taxon>
        <taxon>Cyanophyceae</taxon>
        <taxon>Oscillatoriophycideae</taxon>
        <taxon>Chroococcales</taxon>
        <taxon>Microcystaceae</taxon>
        <taxon>Microcystis</taxon>
    </lineage>
</organism>
<sequence length="81" mass="9044">MSTIQVQIPDSLQKSLYDLAGREGISIDQFISTAIAEKLSALMTENYLIERAKRGSREKYEAILAKVPDVEPEAYDQVPTV</sequence>
<reference evidence="1 2" key="1">
    <citation type="submission" date="2017-10" db="EMBL/GenBank/DDBJ databases">
        <title>A large-scale comparative metagenomic study reveals the eutrophication-driven functional interactions in six Microcystis-epibionts communities.</title>
        <authorList>
            <person name="Li Q."/>
            <person name="Lin F."/>
        </authorList>
    </citation>
    <scope>NUCLEOTIDE SEQUENCE [LARGE SCALE GENOMIC DNA]</scope>
    <source>
        <strain evidence="1">TF09</strain>
    </source>
</reference>
<protein>
    <submittedName>
        <fullName evidence="1">Toxin-antitoxin system HicB family antitoxin</fullName>
    </submittedName>
</protein>
<gene>
    <name evidence="1" type="ORF">DWQ54_02145</name>
</gene>
<dbReference type="EMBL" id="QQWC01000001">
    <property type="protein sequence ID" value="REJ44354.1"/>
    <property type="molecule type" value="Genomic_DNA"/>
</dbReference>
<accession>A0A3E0LA91</accession>
<name>A0A3E0LA91_9CHRO</name>
<dbReference type="Proteomes" id="UP000256873">
    <property type="component" value="Unassembled WGS sequence"/>
</dbReference>
<proteinExistence type="predicted"/>
<evidence type="ECO:0000313" key="2">
    <source>
        <dbReference type="Proteomes" id="UP000256873"/>
    </source>
</evidence>
<evidence type="ECO:0000313" key="1">
    <source>
        <dbReference type="EMBL" id="REJ44354.1"/>
    </source>
</evidence>